<protein>
    <submittedName>
        <fullName evidence="10">Electron transfer flavoprotein alpha subunit apoprotein</fullName>
    </submittedName>
</protein>
<dbReference type="AlphaFoldDB" id="A0A3D9LGY7"/>
<feature type="binding site" evidence="8">
    <location>
        <begin position="273"/>
        <end position="280"/>
    </location>
    <ligand>
        <name>FAD</name>
        <dbReference type="ChEBI" id="CHEBI:57692"/>
    </ligand>
</feature>
<dbReference type="InterPro" id="IPR014729">
    <property type="entry name" value="Rossmann-like_a/b/a_fold"/>
</dbReference>
<dbReference type="OrthoDB" id="9770286at2"/>
<dbReference type="RefSeq" id="WP_115932794.1">
    <property type="nucleotide sequence ID" value="NZ_QREH01000001.1"/>
</dbReference>
<comment type="subunit">
    <text evidence="2">Heterodimer of an alpha and a beta subunit.</text>
</comment>
<evidence type="ECO:0000256" key="2">
    <source>
        <dbReference type="ARBA" id="ARBA00011355"/>
    </source>
</evidence>
<dbReference type="PIRSF" id="PIRSF000089">
    <property type="entry name" value="Electra_flavoP_a"/>
    <property type="match status" value="1"/>
</dbReference>
<evidence type="ECO:0000256" key="4">
    <source>
        <dbReference type="ARBA" id="ARBA00022630"/>
    </source>
</evidence>
<evidence type="ECO:0000256" key="7">
    <source>
        <dbReference type="ARBA" id="ARBA00025649"/>
    </source>
</evidence>
<dbReference type="InterPro" id="IPR014731">
    <property type="entry name" value="ETF_asu_C"/>
</dbReference>
<dbReference type="SUPFAM" id="SSF52402">
    <property type="entry name" value="Adenine nucleotide alpha hydrolases-like"/>
    <property type="match status" value="1"/>
</dbReference>
<evidence type="ECO:0000256" key="1">
    <source>
        <dbReference type="ARBA" id="ARBA00005817"/>
    </source>
</evidence>
<feature type="binding site" evidence="8">
    <location>
        <position position="294"/>
    </location>
    <ligand>
        <name>FAD</name>
        <dbReference type="ChEBI" id="CHEBI:57692"/>
    </ligand>
</feature>
<evidence type="ECO:0000313" key="10">
    <source>
        <dbReference type="EMBL" id="REE04936.1"/>
    </source>
</evidence>
<organism evidence="10 11">
    <name type="scientific">Citricoccus muralis</name>
    <dbReference type="NCBI Taxonomy" id="169134"/>
    <lineage>
        <taxon>Bacteria</taxon>
        <taxon>Bacillati</taxon>
        <taxon>Actinomycetota</taxon>
        <taxon>Actinomycetes</taxon>
        <taxon>Micrococcales</taxon>
        <taxon>Micrococcaceae</taxon>
        <taxon>Citricoccus</taxon>
    </lineage>
</organism>
<dbReference type="Pfam" id="PF01012">
    <property type="entry name" value="ETF"/>
    <property type="match status" value="1"/>
</dbReference>
<accession>A0A3D9LGY7</accession>
<evidence type="ECO:0000256" key="8">
    <source>
        <dbReference type="PIRSR" id="PIRSR000089-1"/>
    </source>
</evidence>
<dbReference type="InterPro" id="IPR014730">
    <property type="entry name" value="ETF_a/b_N"/>
</dbReference>
<dbReference type="SMART" id="SM00893">
    <property type="entry name" value="ETF"/>
    <property type="match status" value="1"/>
</dbReference>
<keyword evidence="5 8" id="KW-0274">FAD</keyword>
<dbReference type="PROSITE" id="PS00696">
    <property type="entry name" value="ETF_ALPHA"/>
    <property type="match status" value="1"/>
</dbReference>
<proteinExistence type="inferred from homology"/>
<evidence type="ECO:0000256" key="3">
    <source>
        <dbReference type="ARBA" id="ARBA00022448"/>
    </source>
</evidence>
<comment type="similarity">
    <text evidence="1">Belongs to the ETF alpha-subunit/FixB family.</text>
</comment>
<evidence type="ECO:0000313" key="11">
    <source>
        <dbReference type="Proteomes" id="UP000256727"/>
    </source>
</evidence>
<dbReference type="InterPro" id="IPR018206">
    <property type="entry name" value="ETF_asu_C_CS"/>
</dbReference>
<comment type="caution">
    <text evidence="10">The sequence shown here is derived from an EMBL/GenBank/DDBJ whole genome shotgun (WGS) entry which is preliminary data.</text>
</comment>
<feature type="binding site" evidence="8">
    <location>
        <begin position="256"/>
        <end position="260"/>
    </location>
    <ligand>
        <name>FAD</name>
        <dbReference type="ChEBI" id="CHEBI:57692"/>
    </ligand>
</feature>
<sequence length="329" mass="32415">MANVGNVLVLIETTAEGTPKSTAAGLLGAAAGLGTPVAVAVTAPGQSGNLAAELGALGAAHVYLAESESANTELGSAAVGALADAVQAFSAPVVLASATNDSKAVAGRLAIVAGGSVASDVVGIAYDEEGQEVIASHAVFGGDFTTESTIEGGLFIATVRPGSIEARAEAVASPEVTTAAVSTQAAKGAVIDAAHEAPASSDRPALRGAKAVVSGGRGVGSKEAFSVVEDLADVLGAAVGASRAAVDAGYVPQSYQVGQTGVTVTPQLYVALGISGAIQHRAGMQTSKTIIAINKDEDAPIFEVADFGIVGDVFTVVPQLIEEIGKRRN</sequence>
<name>A0A3D9LGY7_9MICC</name>
<dbReference type="PANTHER" id="PTHR43153:SF1">
    <property type="entry name" value="ELECTRON TRANSFER FLAVOPROTEIN SUBUNIT ALPHA, MITOCHONDRIAL"/>
    <property type="match status" value="1"/>
</dbReference>
<gene>
    <name evidence="10" type="ORF">C8E99_2794</name>
</gene>
<evidence type="ECO:0000256" key="5">
    <source>
        <dbReference type="ARBA" id="ARBA00022827"/>
    </source>
</evidence>
<dbReference type="InterPro" id="IPR029035">
    <property type="entry name" value="DHS-like_NAD/FAD-binding_dom"/>
</dbReference>
<dbReference type="Pfam" id="PF00766">
    <property type="entry name" value="ETF_alpha"/>
    <property type="match status" value="1"/>
</dbReference>
<dbReference type="PANTHER" id="PTHR43153">
    <property type="entry name" value="ELECTRON TRANSFER FLAVOPROTEIN ALPHA"/>
    <property type="match status" value="1"/>
</dbReference>
<keyword evidence="4" id="KW-0285">Flavoprotein</keyword>
<dbReference type="Gene3D" id="3.40.50.1220">
    <property type="entry name" value="TPP-binding domain"/>
    <property type="match status" value="1"/>
</dbReference>
<dbReference type="FunFam" id="3.40.50.1220:FF:000001">
    <property type="entry name" value="Electron transfer flavoprotein, alpha subunit"/>
    <property type="match status" value="1"/>
</dbReference>
<comment type="function">
    <text evidence="7">The electron transfer flavoprotein serves as a specific electron acceptor for other dehydrogenases. It transfers the electrons to the main respiratory chain via ETF-ubiquinone oxidoreductase (ETF dehydrogenase).</text>
</comment>
<dbReference type="EMBL" id="QREH01000001">
    <property type="protein sequence ID" value="REE04936.1"/>
    <property type="molecule type" value="Genomic_DNA"/>
</dbReference>
<reference evidence="10 11" key="1">
    <citation type="submission" date="2018-07" db="EMBL/GenBank/DDBJ databases">
        <title>Sequencing the genomes of 1000 actinobacteria strains.</title>
        <authorList>
            <person name="Klenk H.-P."/>
        </authorList>
    </citation>
    <scope>NUCLEOTIDE SEQUENCE [LARGE SCALE GENOMIC DNA]</scope>
    <source>
        <strain evidence="10 11">DSM 14442</strain>
    </source>
</reference>
<keyword evidence="11" id="KW-1185">Reference proteome</keyword>
<dbReference type="Proteomes" id="UP000256727">
    <property type="component" value="Unassembled WGS sequence"/>
</dbReference>
<feature type="domain" description="Electron transfer flavoprotein alpha/beta-subunit N-terminal" evidence="9">
    <location>
        <begin position="7"/>
        <end position="193"/>
    </location>
</feature>
<feature type="binding site" evidence="8">
    <location>
        <begin position="242"/>
        <end position="243"/>
    </location>
    <ligand>
        <name>FAD</name>
        <dbReference type="ChEBI" id="CHEBI:57692"/>
    </ligand>
</feature>
<dbReference type="InterPro" id="IPR001308">
    <property type="entry name" value="ETF_a/FixB"/>
</dbReference>
<feature type="binding site" evidence="8">
    <location>
        <position position="217"/>
    </location>
    <ligand>
        <name>FAD</name>
        <dbReference type="ChEBI" id="CHEBI:57692"/>
    </ligand>
</feature>
<evidence type="ECO:0000256" key="6">
    <source>
        <dbReference type="ARBA" id="ARBA00022982"/>
    </source>
</evidence>
<dbReference type="GO" id="GO:0033539">
    <property type="term" value="P:fatty acid beta-oxidation using acyl-CoA dehydrogenase"/>
    <property type="evidence" value="ECO:0007669"/>
    <property type="project" value="TreeGrafter"/>
</dbReference>
<dbReference type="SUPFAM" id="SSF52467">
    <property type="entry name" value="DHS-like NAD/FAD-binding domain"/>
    <property type="match status" value="1"/>
</dbReference>
<dbReference type="Gene3D" id="3.40.50.620">
    <property type="entry name" value="HUPs"/>
    <property type="match status" value="1"/>
</dbReference>
<dbReference type="GO" id="GO:0050660">
    <property type="term" value="F:flavin adenine dinucleotide binding"/>
    <property type="evidence" value="ECO:0007669"/>
    <property type="project" value="InterPro"/>
</dbReference>
<keyword evidence="6" id="KW-0249">Electron transport</keyword>
<comment type="cofactor">
    <cofactor evidence="8">
        <name>FAD</name>
        <dbReference type="ChEBI" id="CHEBI:57692"/>
    </cofactor>
    <text evidence="8">Binds 1 FAD per dimer.</text>
</comment>
<dbReference type="GO" id="GO:0009055">
    <property type="term" value="F:electron transfer activity"/>
    <property type="evidence" value="ECO:0007669"/>
    <property type="project" value="InterPro"/>
</dbReference>
<evidence type="ECO:0000259" key="9">
    <source>
        <dbReference type="SMART" id="SM00893"/>
    </source>
</evidence>
<keyword evidence="3" id="KW-0813">Transport</keyword>